<reference evidence="1 2" key="1">
    <citation type="submission" date="2013-08" db="EMBL/GenBank/DDBJ databases">
        <authorList>
            <person name="Weinstock G."/>
            <person name="Sodergren E."/>
            <person name="Wylie T."/>
            <person name="Fulton L."/>
            <person name="Fulton R."/>
            <person name="Fronick C."/>
            <person name="O'Laughlin M."/>
            <person name="Godfrey J."/>
            <person name="Miner T."/>
            <person name="Herter B."/>
            <person name="Appelbaum E."/>
            <person name="Cordes M."/>
            <person name="Lek S."/>
            <person name="Wollam A."/>
            <person name="Pepin K.H."/>
            <person name="Palsikar V.B."/>
            <person name="Mitreva M."/>
            <person name="Wilson R.K."/>
        </authorList>
    </citation>
    <scope>NUCLEOTIDE SEQUENCE [LARGE SCALE GENOMIC DNA]</scope>
    <source>
        <strain evidence="1 2">F0184</strain>
    </source>
</reference>
<dbReference type="PATRIC" id="fig|888019.4.peg.1087"/>
<evidence type="ECO:0000313" key="2">
    <source>
        <dbReference type="Proteomes" id="UP000017174"/>
    </source>
</evidence>
<comment type="caution">
    <text evidence="1">The sequence shown here is derived from an EMBL/GenBank/DDBJ whole genome shotgun (WGS) entry which is preliminary data.</text>
</comment>
<dbReference type="AlphaFoldDB" id="U7V416"/>
<proteinExistence type="predicted"/>
<name>U7V416_9MICC</name>
<accession>U7V416</accession>
<dbReference type="Proteomes" id="UP000017174">
    <property type="component" value="Unassembled WGS sequence"/>
</dbReference>
<sequence length="40" mass="4150">MRRRPGVPPLAGAPGAVCDSLLYPVGIARLGSRNTSVKSE</sequence>
<organism evidence="1 2">
    <name type="scientific">Rothia aeria F0184</name>
    <dbReference type="NCBI Taxonomy" id="888019"/>
    <lineage>
        <taxon>Bacteria</taxon>
        <taxon>Bacillati</taxon>
        <taxon>Actinomycetota</taxon>
        <taxon>Actinomycetes</taxon>
        <taxon>Micrococcales</taxon>
        <taxon>Micrococcaceae</taxon>
        <taxon>Rothia</taxon>
    </lineage>
</organism>
<dbReference type="HOGENOM" id="CLU_3295937_0_0_11"/>
<evidence type="ECO:0000313" key="1">
    <source>
        <dbReference type="EMBL" id="ERT66241.1"/>
    </source>
</evidence>
<gene>
    <name evidence="1" type="ORF">HMPREF0742_01284</name>
</gene>
<protein>
    <submittedName>
        <fullName evidence="1">Uncharacterized protein</fullName>
    </submittedName>
</protein>
<dbReference type="EMBL" id="AXZG01000037">
    <property type="protein sequence ID" value="ERT66241.1"/>
    <property type="molecule type" value="Genomic_DNA"/>
</dbReference>